<keyword evidence="3" id="KW-1185">Reference proteome</keyword>
<evidence type="ECO:0000256" key="1">
    <source>
        <dbReference type="SAM" id="Phobius"/>
    </source>
</evidence>
<keyword evidence="1" id="KW-1133">Transmembrane helix</keyword>
<accession>A0A164TYA6</accession>
<evidence type="ECO:0000313" key="3">
    <source>
        <dbReference type="Proteomes" id="UP000076722"/>
    </source>
</evidence>
<feature type="transmembrane region" description="Helical" evidence="1">
    <location>
        <begin position="58"/>
        <end position="77"/>
    </location>
</feature>
<feature type="transmembrane region" description="Helical" evidence="1">
    <location>
        <begin position="98"/>
        <end position="126"/>
    </location>
</feature>
<keyword evidence="1" id="KW-0472">Membrane</keyword>
<evidence type="ECO:0000313" key="2">
    <source>
        <dbReference type="EMBL" id="KZS92745.1"/>
    </source>
</evidence>
<gene>
    <name evidence="2" type="ORF">SISNIDRAFT_107491</name>
</gene>
<dbReference type="Proteomes" id="UP000076722">
    <property type="component" value="Unassembled WGS sequence"/>
</dbReference>
<protein>
    <submittedName>
        <fullName evidence="2">Uncharacterized protein</fullName>
    </submittedName>
</protein>
<proteinExistence type="predicted"/>
<feature type="transmembrane region" description="Helical" evidence="1">
    <location>
        <begin position="132"/>
        <end position="153"/>
    </location>
</feature>
<feature type="transmembrane region" description="Helical" evidence="1">
    <location>
        <begin position="21"/>
        <end position="38"/>
    </location>
</feature>
<reference evidence="2 3" key="1">
    <citation type="journal article" date="2016" name="Mol. Biol. Evol.">
        <title>Comparative Genomics of Early-Diverging Mushroom-Forming Fungi Provides Insights into the Origins of Lignocellulose Decay Capabilities.</title>
        <authorList>
            <person name="Nagy L.G."/>
            <person name="Riley R."/>
            <person name="Tritt A."/>
            <person name="Adam C."/>
            <person name="Daum C."/>
            <person name="Floudas D."/>
            <person name="Sun H."/>
            <person name="Yadav J.S."/>
            <person name="Pangilinan J."/>
            <person name="Larsson K.H."/>
            <person name="Matsuura K."/>
            <person name="Barry K."/>
            <person name="Labutti K."/>
            <person name="Kuo R."/>
            <person name="Ohm R.A."/>
            <person name="Bhattacharya S.S."/>
            <person name="Shirouzu T."/>
            <person name="Yoshinaga Y."/>
            <person name="Martin F.M."/>
            <person name="Grigoriev I.V."/>
            <person name="Hibbett D.S."/>
        </authorList>
    </citation>
    <scope>NUCLEOTIDE SEQUENCE [LARGE SCALE GENOMIC DNA]</scope>
    <source>
        <strain evidence="2 3">HHB9708</strain>
    </source>
</reference>
<organism evidence="2 3">
    <name type="scientific">Sistotremastrum niveocremeum HHB9708</name>
    <dbReference type="NCBI Taxonomy" id="1314777"/>
    <lineage>
        <taxon>Eukaryota</taxon>
        <taxon>Fungi</taxon>
        <taxon>Dikarya</taxon>
        <taxon>Basidiomycota</taxon>
        <taxon>Agaricomycotina</taxon>
        <taxon>Agaricomycetes</taxon>
        <taxon>Sistotremastrales</taxon>
        <taxon>Sistotremastraceae</taxon>
        <taxon>Sertulicium</taxon>
        <taxon>Sertulicium niveocremeum</taxon>
    </lineage>
</organism>
<sequence length="172" mass="19495">MQHKSAAANRAAKSNNNHNSKYMSYITSFIIHAFARYPPHFAAVNDPKAAPPHEHANALTIIGLMLTALALFMMEVCGIEPRYLGFTDKHRIPTGRKVLYQVIATIPCTLQYFGHLLALSGAMLFYWNLWSVVLLGWLLLFCILYMLCCALGIHNKWQSAAKEIDDWLKKSR</sequence>
<keyword evidence="1" id="KW-0812">Transmembrane</keyword>
<dbReference type="AlphaFoldDB" id="A0A164TYA6"/>
<name>A0A164TYA6_9AGAM</name>
<dbReference type="EMBL" id="KV419409">
    <property type="protein sequence ID" value="KZS92745.1"/>
    <property type="molecule type" value="Genomic_DNA"/>
</dbReference>